<comment type="caution">
    <text evidence="8">Lacks conserved residue(s) required for the propagation of feature annotation.</text>
</comment>
<evidence type="ECO:0000259" key="10">
    <source>
        <dbReference type="Pfam" id="PF04535"/>
    </source>
</evidence>
<comment type="similarity">
    <text evidence="2 8">Belongs to the Casparian strip membrane proteins (CASP) family.</text>
</comment>
<organism evidence="11 12">
    <name type="scientific">Actinidia rufa</name>
    <dbReference type="NCBI Taxonomy" id="165716"/>
    <lineage>
        <taxon>Eukaryota</taxon>
        <taxon>Viridiplantae</taxon>
        <taxon>Streptophyta</taxon>
        <taxon>Embryophyta</taxon>
        <taxon>Tracheophyta</taxon>
        <taxon>Spermatophyta</taxon>
        <taxon>Magnoliopsida</taxon>
        <taxon>eudicotyledons</taxon>
        <taxon>Gunneridae</taxon>
        <taxon>Pentapetalae</taxon>
        <taxon>asterids</taxon>
        <taxon>Ericales</taxon>
        <taxon>Actinidiaceae</taxon>
        <taxon>Actinidia</taxon>
    </lineage>
</organism>
<dbReference type="PANTHER" id="PTHR36488:SF8">
    <property type="entry name" value="CASP-LIKE PROTEIN 1U1"/>
    <property type="match status" value="1"/>
</dbReference>
<evidence type="ECO:0000256" key="1">
    <source>
        <dbReference type="ARBA" id="ARBA00004651"/>
    </source>
</evidence>
<feature type="region of interest" description="Disordered" evidence="9">
    <location>
        <begin position="50"/>
        <end position="82"/>
    </location>
</feature>
<feature type="transmembrane region" description="Helical" evidence="8">
    <location>
        <begin position="96"/>
        <end position="114"/>
    </location>
</feature>
<proteinExistence type="inferred from homology"/>
<comment type="subunit">
    <text evidence="3 8">Homodimer and heterodimers.</text>
</comment>
<reference evidence="11 12" key="1">
    <citation type="submission" date="2019-07" db="EMBL/GenBank/DDBJ databases">
        <title>De Novo Assembly of kiwifruit Actinidia rufa.</title>
        <authorList>
            <person name="Sugita-Konishi S."/>
            <person name="Sato K."/>
            <person name="Mori E."/>
            <person name="Abe Y."/>
            <person name="Kisaki G."/>
            <person name="Hamano K."/>
            <person name="Suezawa K."/>
            <person name="Otani M."/>
            <person name="Fukuda T."/>
            <person name="Manabe T."/>
            <person name="Gomi K."/>
            <person name="Tabuchi M."/>
            <person name="Akimitsu K."/>
            <person name="Kataoka I."/>
        </authorList>
    </citation>
    <scope>NUCLEOTIDE SEQUENCE [LARGE SCALE GENOMIC DNA]</scope>
    <source>
        <strain evidence="12">cv. Fuchu</strain>
    </source>
</reference>
<keyword evidence="5 8" id="KW-0812">Transmembrane</keyword>
<evidence type="ECO:0000256" key="5">
    <source>
        <dbReference type="ARBA" id="ARBA00022692"/>
    </source>
</evidence>
<evidence type="ECO:0000256" key="6">
    <source>
        <dbReference type="ARBA" id="ARBA00022989"/>
    </source>
</evidence>
<dbReference type="PANTHER" id="PTHR36488">
    <property type="entry name" value="CASP-LIKE PROTEIN 1U1"/>
    <property type="match status" value="1"/>
</dbReference>
<evidence type="ECO:0000256" key="4">
    <source>
        <dbReference type="ARBA" id="ARBA00022475"/>
    </source>
</evidence>
<evidence type="ECO:0000256" key="2">
    <source>
        <dbReference type="ARBA" id="ARBA00007651"/>
    </source>
</evidence>
<dbReference type="InterPro" id="IPR044173">
    <property type="entry name" value="CASPL"/>
</dbReference>
<comment type="caution">
    <text evidence="11">The sequence shown here is derived from an EMBL/GenBank/DDBJ whole genome shotgun (WGS) entry which is preliminary data.</text>
</comment>
<gene>
    <name evidence="11" type="ORF">Acr_24g0002350</name>
</gene>
<protein>
    <recommendedName>
        <fullName evidence="8">CASP-like protein</fullName>
    </recommendedName>
</protein>
<dbReference type="GO" id="GO:0005886">
    <property type="term" value="C:plasma membrane"/>
    <property type="evidence" value="ECO:0007669"/>
    <property type="project" value="UniProtKB-SubCell"/>
</dbReference>
<dbReference type="InterPro" id="IPR006702">
    <property type="entry name" value="CASP_dom"/>
</dbReference>
<dbReference type="NCBIfam" id="TIGR01569">
    <property type="entry name" value="A_tha_TIGR01569"/>
    <property type="match status" value="1"/>
</dbReference>
<dbReference type="EMBL" id="BJWL01000024">
    <property type="protein sequence ID" value="GFZ14045.1"/>
    <property type="molecule type" value="Genomic_DNA"/>
</dbReference>
<sequence length="254" mass="27210">MGGGWFNSPPIVVVSGLFFVDGVRNFVGVSSFHPHSVHGLYRYSCPGARKDGSATRSLGACRARKGRSPSARSPAPPESKVTAATPPPDYLVVADLVLRVLLFASAVAAVVVMVTSEQTKLIPLPFPPFGSTRPAKFHSFTSFHILCSCALSRRTLQYPYYSSVLLSTPEARLLDKVVGPFRDIRRASATGAAGGVAYIGLEGNSHVGWMKICNVYDKFCRHLGAAIIVSLFASIVLVLLVVLSAYSLSKKVPQ</sequence>
<name>A0A7J0GT75_9ERIC</name>
<dbReference type="Pfam" id="PF04535">
    <property type="entry name" value="CASP_dom"/>
    <property type="match status" value="2"/>
</dbReference>
<keyword evidence="6 8" id="KW-1133">Transmembrane helix</keyword>
<dbReference type="AlphaFoldDB" id="A0A7J0GT75"/>
<feature type="domain" description="Casparian strip membrane protein" evidence="10">
    <location>
        <begin position="187"/>
        <end position="236"/>
    </location>
</feature>
<dbReference type="OrthoDB" id="1898688at2759"/>
<dbReference type="InterPro" id="IPR006459">
    <property type="entry name" value="CASP/CASPL"/>
</dbReference>
<dbReference type="Proteomes" id="UP000585474">
    <property type="component" value="Unassembled WGS sequence"/>
</dbReference>
<keyword evidence="4 8" id="KW-1003">Cell membrane</keyword>
<evidence type="ECO:0000313" key="12">
    <source>
        <dbReference type="Proteomes" id="UP000585474"/>
    </source>
</evidence>
<evidence type="ECO:0000256" key="7">
    <source>
        <dbReference type="ARBA" id="ARBA00023136"/>
    </source>
</evidence>
<evidence type="ECO:0000313" key="11">
    <source>
        <dbReference type="EMBL" id="GFZ14045.1"/>
    </source>
</evidence>
<accession>A0A7J0GT75</accession>
<keyword evidence="7 8" id="KW-0472">Membrane</keyword>
<keyword evidence="12" id="KW-1185">Reference proteome</keyword>
<feature type="transmembrane region" description="Helical" evidence="8">
    <location>
        <begin position="223"/>
        <end position="248"/>
    </location>
</feature>
<comment type="subcellular location">
    <subcellularLocation>
        <location evidence="1 8">Cell membrane</location>
        <topology evidence="1 8">Multi-pass membrane protein</topology>
    </subcellularLocation>
</comment>
<evidence type="ECO:0000256" key="8">
    <source>
        <dbReference type="RuleBase" id="RU361233"/>
    </source>
</evidence>
<feature type="domain" description="Casparian strip membrane protein" evidence="10">
    <location>
        <begin position="93"/>
        <end position="146"/>
    </location>
</feature>
<evidence type="ECO:0000256" key="9">
    <source>
        <dbReference type="SAM" id="MobiDB-lite"/>
    </source>
</evidence>
<evidence type="ECO:0000256" key="3">
    <source>
        <dbReference type="ARBA" id="ARBA00011489"/>
    </source>
</evidence>